<name>A0A0G4IXR5_PLABS</name>
<dbReference type="InterPro" id="IPR018488">
    <property type="entry name" value="cNMP-bd_CS"/>
</dbReference>
<evidence type="ECO:0000313" key="3">
    <source>
        <dbReference type="EMBL" id="CEO99861.1"/>
    </source>
</evidence>
<dbReference type="AlphaFoldDB" id="A0A0G4IXR5"/>
<gene>
    <name evidence="3" type="ORF">PBRA_007595</name>
</gene>
<dbReference type="InterPro" id="IPR018490">
    <property type="entry name" value="cNMP-bd_dom_sf"/>
</dbReference>
<organism evidence="3 4">
    <name type="scientific">Plasmodiophora brassicae</name>
    <name type="common">Clubroot disease agent</name>
    <dbReference type="NCBI Taxonomy" id="37360"/>
    <lineage>
        <taxon>Eukaryota</taxon>
        <taxon>Sar</taxon>
        <taxon>Rhizaria</taxon>
        <taxon>Endomyxa</taxon>
        <taxon>Phytomyxea</taxon>
        <taxon>Plasmodiophorida</taxon>
        <taxon>Plasmodiophoridae</taxon>
        <taxon>Plasmodiophora</taxon>
    </lineage>
</organism>
<feature type="domain" description="Cyclic nucleotide-binding" evidence="2">
    <location>
        <begin position="481"/>
        <end position="646"/>
    </location>
</feature>
<dbReference type="CDD" id="cd00038">
    <property type="entry name" value="CAP_ED"/>
    <property type="match status" value="4"/>
</dbReference>
<dbReference type="PANTHER" id="PTHR23011">
    <property type="entry name" value="CYCLIC NUCLEOTIDE-BINDING DOMAIN CONTAINING PROTEIN"/>
    <property type="match status" value="1"/>
</dbReference>
<dbReference type="Pfam" id="PF00027">
    <property type="entry name" value="cNMP_binding"/>
    <property type="match status" value="2"/>
</dbReference>
<proteinExistence type="predicted"/>
<dbReference type="EMBL" id="CDSF01000094">
    <property type="protein sequence ID" value="CEO99861.1"/>
    <property type="molecule type" value="Genomic_DNA"/>
</dbReference>
<dbReference type="InterPro" id="IPR014710">
    <property type="entry name" value="RmlC-like_jellyroll"/>
</dbReference>
<dbReference type="STRING" id="37360.A0A0G4IXR5"/>
<dbReference type="PANTHER" id="PTHR23011:SF28">
    <property type="entry name" value="CYCLIC NUCLEOTIDE-BINDING DOMAIN CONTAINING PROTEIN"/>
    <property type="match status" value="1"/>
</dbReference>
<dbReference type="Gene3D" id="2.60.120.10">
    <property type="entry name" value="Jelly Rolls"/>
    <property type="match status" value="4"/>
</dbReference>
<keyword evidence="4" id="KW-1185">Reference proteome</keyword>
<evidence type="ECO:0000256" key="1">
    <source>
        <dbReference type="SAM" id="MobiDB-lite"/>
    </source>
</evidence>
<reference evidence="3 4" key="1">
    <citation type="submission" date="2015-02" db="EMBL/GenBank/DDBJ databases">
        <authorList>
            <person name="Chooi Y.-H."/>
        </authorList>
    </citation>
    <scope>NUCLEOTIDE SEQUENCE [LARGE SCALE GENOMIC DNA]</scope>
    <source>
        <strain evidence="3">E3</strain>
    </source>
</reference>
<feature type="compositionally biased region" description="Acidic residues" evidence="1">
    <location>
        <begin position="566"/>
        <end position="575"/>
    </location>
</feature>
<feature type="region of interest" description="Disordered" evidence="1">
    <location>
        <begin position="555"/>
        <end position="583"/>
    </location>
</feature>
<dbReference type="OrthoDB" id="288359at2759"/>
<dbReference type="PROSITE" id="PS00889">
    <property type="entry name" value="CNMP_BINDING_2"/>
    <property type="match status" value="1"/>
</dbReference>
<evidence type="ECO:0000259" key="2">
    <source>
        <dbReference type="PROSITE" id="PS50042"/>
    </source>
</evidence>
<dbReference type="PRINTS" id="PR00103">
    <property type="entry name" value="CAMPKINASE"/>
</dbReference>
<dbReference type="SMART" id="SM00100">
    <property type="entry name" value="cNMP"/>
    <property type="match status" value="3"/>
</dbReference>
<evidence type="ECO:0000313" key="4">
    <source>
        <dbReference type="Proteomes" id="UP000039324"/>
    </source>
</evidence>
<feature type="domain" description="Cyclic nucleotide-binding" evidence="2">
    <location>
        <begin position="670"/>
        <end position="791"/>
    </location>
</feature>
<dbReference type="PROSITE" id="PS50042">
    <property type="entry name" value="CNMP_BINDING_3"/>
    <property type="match status" value="3"/>
</dbReference>
<dbReference type="Proteomes" id="UP000039324">
    <property type="component" value="Unassembled WGS sequence"/>
</dbReference>
<feature type="domain" description="Cyclic nucleotide-binding" evidence="2">
    <location>
        <begin position="332"/>
        <end position="448"/>
    </location>
</feature>
<sequence>MASLTPEQYDVVCNAPGLLFYCPAALRARLASLMTVRSFGINDTIVEQSAPVTRLFVLIAGQVVMYRSGDTAEKKPAEAHKWSAVKKVLKRPKPAAGAPIGRAAGPSCLPSNDLFLTRGAVHDCSIVAVEECIVAVLESADYERETGQTQASIRVDAALRSAAVALGKQTRFKTWNNEMQQSALRALSSIPYIRDLPLAARASLCDHMSLLTIAKDETMPGADWIFVVLTGSLAECTASGECTQIVPPGTFLGNVVSTAEDLSLTGPRPDQRMIARQQTALACLRISTTMRELRRNGALPMLTDAVQQALKVPPRKRNDNACNVIIDAFPALFDQLDKRLAMRIASEVHLQHLPSLSVMMQQGAPADKAFVLASGTVAVHERRDSVSDASGSIGDLVCELSPGHLLGMEMINGGRFQSTVVTRTKCDVVVVERHSMRELLASAADLLRNIASLDRIMKLPRLERSNADLQALQNALHFVKFFADMVPDQRLKMMRLIEKGSMPSYTTVFKQGDEGDNFYLIVRGSVSIHVRDSAGPPQPKPSAIQALQIRRLQRAGGAGGKSTSADSDDDGDDESSPSGADALSVDDNIFMHNELISEIYGPCVSSVGPGSTFGELALLHGKARAATVVTRENTMFLTIKRKYFLRHASLRKADTSGPAYIASFLKTVYEFQCCRTKELMKLARSACEIRHYMPEEYLCMQGQPASAIHVVVSGDVRLTRSVSLSSPDLCIPGVPSNDDTVDVDLAQVGPHQTFCAFQPSSDSPRRADLSATSITSARVLCIRYADYHAIMSSMCPRALSRLDEAGRARRKAHDQRIVDLLGPVRAGDPEAKTPATSQPAPAFLSRCARTWAPVTAPTFERESYAEAGRALLDHVNGQVGGGAVDWRLARDLSQLLLFRTPTQRRRRIRRDLLDAFGPDR</sequence>
<dbReference type="SUPFAM" id="SSF51206">
    <property type="entry name" value="cAMP-binding domain-like"/>
    <property type="match status" value="4"/>
</dbReference>
<dbReference type="InterPro" id="IPR000595">
    <property type="entry name" value="cNMP-bd_dom"/>
</dbReference>
<protein>
    <recommendedName>
        <fullName evidence="2">Cyclic nucleotide-binding domain-containing protein</fullName>
    </recommendedName>
</protein>
<accession>A0A0G4IXR5</accession>